<dbReference type="GeneID" id="87859740"/>
<evidence type="ECO:0000313" key="2">
    <source>
        <dbReference type="EMBL" id="KAK3340410.1"/>
    </source>
</evidence>
<dbReference type="EMBL" id="JAUEPP010000006">
    <property type="protein sequence ID" value="KAK3340410.1"/>
    <property type="molecule type" value="Genomic_DNA"/>
</dbReference>
<protein>
    <submittedName>
        <fullName evidence="2">Uncharacterized protein</fullName>
    </submittedName>
</protein>
<sequence>MMGNAQQARIPSTWGSGVTQCPPPFSVLFSRVSRLDTWTDADGTPHLIRFGFCSSSSSVVLGQSPRTNGTTGPEQAAQKHPTFCEMHLDGWTGTFSTPTRPPFLPLLHFFYPAGGSLPTSLARRIWTASSLLILGFFFSLPLLLSSLRPSPKLHTHTRLDSQWL</sequence>
<keyword evidence="3" id="KW-1185">Reference proteome</keyword>
<reference evidence="2" key="2">
    <citation type="submission" date="2023-06" db="EMBL/GenBank/DDBJ databases">
        <authorList>
            <consortium name="Lawrence Berkeley National Laboratory"/>
            <person name="Haridas S."/>
            <person name="Hensen N."/>
            <person name="Bonometti L."/>
            <person name="Westerberg I."/>
            <person name="Brannstrom I.O."/>
            <person name="Guillou S."/>
            <person name="Cros-Aarteil S."/>
            <person name="Calhoun S."/>
            <person name="Kuo A."/>
            <person name="Mondo S."/>
            <person name="Pangilinan J."/>
            <person name="Riley R."/>
            <person name="Labutti K."/>
            <person name="Andreopoulos B."/>
            <person name="Lipzen A."/>
            <person name="Chen C."/>
            <person name="Yanf M."/>
            <person name="Daum C."/>
            <person name="Ng V."/>
            <person name="Clum A."/>
            <person name="Steindorff A."/>
            <person name="Ohm R."/>
            <person name="Martin F."/>
            <person name="Silar P."/>
            <person name="Natvig D."/>
            <person name="Lalanne C."/>
            <person name="Gautier V."/>
            <person name="Ament-Velasquez S.L."/>
            <person name="Kruys A."/>
            <person name="Hutchinson M.I."/>
            <person name="Powell A.J."/>
            <person name="Barry K."/>
            <person name="Miller A.N."/>
            <person name="Grigoriev I.V."/>
            <person name="Debuchy R."/>
            <person name="Gladieux P."/>
            <person name="Thoren M.H."/>
            <person name="Johannesson H."/>
        </authorList>
    </citation>
    <scope>NUCLEOTIDE SEQUENCE</scope>
    <source>
        <strain evidence="2">CBS 560.94</strain>
    </source>
</reference>
<keyword evidence="1" id="KW-0812">Transmembrane</keyword>
<dbReference type="AlphaFoldDB" id="A0AAE0MPA1"/>
<dbReference type="RefSeq" id="XP_062679352.1">
    <property type="nucleotide sequence ID" value="XM_062822586.1"/>
</dbReference>
<evidence type="ECO:0000256" key="1">
    <source>
        <dbReference type="SAM" id="Phobius"/>
    </source>
</evidence>
<gene>
    <name evidence="2" type="ORF">B0H65DRAFT_258355</name>
</gene>
<proteinExistence type="predicted"/>
<comment type="caution">
    <text evidence="2">The sequence shown here is derived from an EMBL/GenBank/DDBJ whole genome shotgun (WGS) entry which is preliminary data.</text>
</comment>
<evidence type="ECO:0000313" key="3">
    <source>
        <dbReference type="Proteomes" id="UP001278500"/>
    </source>
</evidence>
<keyword evidence="1" id="KW-1133">Transmembrane helix</keyword>
<organism evidence="2 3">
    <name type="scientific">Neurospora tetraspora</name>
    <dbReference type="NCBI Taxonomy" id="94610"/>
    <lineage>
        <taxon>Eukaryota</taxon>
        <taxon>Fungi</taxon>
        <taxon>Dikarya</taxon>
        <taxon>Ascomycota</taxon>
        <taxon>Pezizomycotina</taxon>
        <taxon>Sordariomycetes</taxon>
        <taxon>Sordariomycetidae</taxon>
        <taxon>Sordariales</taxon>
        <taxon>Sordariaceae</taxon>
        <taxon>Neurospora</taxon>
    </lineage>
</organism>
<feature type="transmembrane region" description="Helical" evidence="1">
    <location>
        <begin position="125"/>
        <end position="144"/>
    </location>
</feature>
<name>A0AAE0MPA1_9PEZI</name>
<reference evidence="2" key="1">
    <citation type="journal article" date="2023" name="Mol. Phylogenet. Evol.">
        <title>Genome-scale phylogeny and comparative genomics of the fungal order Sordariales.</title>
        <authorList>
            <person name="Hensen N."/>
            <person name="Bonometti L."/>
            <person name="Westerberg I."/>
            <person name="Brannstrom I.O."/>
            <person name="Guillou S."/>
            <person name="Cros-Aarteil S."/>
            <person name="Calhoun S."/>
            <person name="Haridas S."/>
            <person name="Kuo A."/>
            <person name="Mondo S."/>
            <person name="Pangilinan J."/>
            <person name="Riley R."/>
            <person name="LaButti K."/>
            <person name="Andreopoulos B."/>
            <person name="Lipzen A."/>
            <person name="Chen C."/>
            <person name="Yan M."/>
            <person name="Daum C."/>
            <person name="Ng V."/>
            <person name="Clum A."/>
            <person name="Steindorff A."/>
            <person name="Ohm R.A."/>
            <person name="Martin F."/>
            <person name="Silar P."/>
            <person name="Natvig D.O."/>
            <person name="Lalanne C."/>
            <person name="Gautier V."/>
            <person name="Ament-Velasquez S.L."/>
            <person name="Kruys A."/>
            <person name="Hutchinson M.I."/>
            <person name="Powell A.J."/>
            <person name="Barry K."/>
            <person name="Miller A.N."/>
            <person name="Grigoriev I.V."/>
            <person name="Debuchy R."/>
            <person name="Gladieux P."/>
            <person name="Hiltunen Thoren M."/>
            <person name="Johannesson H."/>
        </authorList>
    </citation>
    <scope>NUCLEOTIDE SEQUENCE</scope>
    <source>
        <strain evidence="2">CBS 560.94</strain>
    </source>
</reference>
<keyword evidence="1" id="KW-0472">Membrane</keyword>
<dbReference type="Proteomes" id="UP001278500">
    <property type="component" value="Unassembled WGS sequence"/>
</dbReference>
<accession>A0AAE0MPA1</accession>